<dbReference type="HAMAP" id="MF_00074">
    <property type="entry name" value="16SrRNA_methyltr_G"/>
    <property type="match status" value="1"/>
</dbReference>
<comment type="function">
    <text evidence="6">Specifically methylates the N7 position of a guanine in 16S rRNA.</text>
</comment>
<feature type="binding site" evidence="6">
    <location>
        <begin position="127"/>
        <end position="128"/>
    </location>
    <ligand>
        <name>S-adenosyl-L-methionine</name>
        <dbReference type="ChEBI" id="CHEBI:59789"/>
    </ligand>
</feature>
<gene>
    <name evidence="6" type="primary">rsmG</name>
    <name evidence="7" type="ORF">SAMN02745751_00157</name>
</gene>
<dbReference type="STRING" id="1121476.SAMN02745751_00157"/>
<dbReference type="GO" id="GO:0070043">
    <property type="term" value="F:rRNA (guanine-N7-)-methyltransferase activity"/>
    <property type="evidence" value="ECO:0007669"/>
    <property type="project" value="UniProtKB-UniRule"/>
</dbReference>
<keyword evidence="5 6" id="KW-0949">S-adenosyl-L-methionine</keyword>
<dbReference type="Proteomes" id="UP000184052">
    <property type="component" value="Unassembled WGS sequence"/>
</dbReference>
<dbReference type="CDD" id="cd02440">
    <property type="entry name" value="AdoMet_MTases"/>
    <property type="match status" value="1"/>
</dbReference>
<dbReference type="Pfam" id="PF02527">
    <property type="entry name" value="GidB"/>
    <property type="match status" value="1"/>
</dbReference>
<evidence type="ECO:0000256" key="1">
    <source>
        <dbReference type="ARBA" id="ARBA00022490"/>
    </source>
</evidence>
<dbReference type="EC" id="2.1.1.-" evidence="6"/>
<accession>A0A1M6AKT1</accession>
<evidence type="ECO:0000313" key="8">
    <source>
        <dbReference type="Proteomes" id="UP000184052"/>
    </source>
</evidence>
<dbReference type="SUPFAM" id="SSF53335">
    <property type="entry name" value="S-adenosyl-L-methionine-dependent methyltransferases"/>
    <property type="match status" value="1"/>
</dbReference>
<keyword evidence="8" id="KW-1185">Reference proteome</keyword>
<dbReference type="RefSeq" id="WP_073045622.1">
    <property type="nucleotide sequence ID" value="NZ_FQZL01000004.1"/>
</dbReference>
<dbReference type="GO" id="GO:0005829">
    <property type="term" value="C:cytosol"/>
    <property type="evidence" value="ECO:0007669"/>
    <property type="project" value="TreeGrafter"/>
</dbReference>
<evidence type="ECO:0000313" key="7">
    <source>
        <dbReference type="EMBL" id="SHI37082.1"/>
    </source>
</evidence>
<feature type="binding site" evidence="6">
    <location>
        <position position="146"/>
    </location>
    <ligand>
        <name>S-adenosyl-L-methionine</name>
        <dbReference type="ChEBI" id="CHEBI:59789"/>
    </ligand>
</feature>
<proteinExistence type="inferred from homology"/>
<dbReference type="NCBIfam" id="TIGR00138">
    <property type="entry name" value="rsmG_gidB"/>
    <property type="match status" value="1"/>
</dbReference>
<dbReference type="Gene3D" id="3.40.50.150">
    <property type="entry name" value="Vaccinia Virus protein VP39"/>
    <property type="match status" value="1"/>
</dbReference>
<organism evidence="7 8">
    <name type="scientific">Dethiosulfatibacter aminovorans DSM 17477</name>
    <dbReference type="NCBI Taxonomy" id="1121476"/>
    <lineage>
        <taxon>Bacteria</taxon>
        <taxon>Bacillati</taxon>
        <taxon>Bacillota</taxon>
        <taxon>Tissierellia</taxon>
        <taxon>Dethiosulfatibacter</taxon>
    </lineage>
</organism>
<feature type="binding site" evidence="6">
    <location>
        <position position="81"/>
    </location>
    <ligand>
        <name>S-adenosyl-L-methionine</name>
        <dbReference type="ChEBI" id="CHEBI:59789"/>
    </ligand>
</feature>
<keyword evidence="4 6" id="KW-0808">Transferase</keyword>
<feature type="binding site" evidence="6">
    <location>
        <position position="76"/>
    </location>
    <ligand>
        <name>S-adenosyl-L-methionine</name>
        <dbReference type="ChEBI" id="CHEBI:59789"/>
    </ligand>
</feature>
<reference evidence="7 8" key="1">
    <citation type="submission" date="2016-11" db="EMBL/GenBank/DDBJ databases">
        <authorList>
            <person name="Jaros S."/>
            <person name="Januszkiewicz K."/>
            <person name="Wedrychowicz H."/>
        </authorList>
    </citation>
    <scope>NUCLEOTIDE SEQUENCE [LARGE SCALE GENOMIC DNA]</scope>
    <source>
        <strain evidence="7 8">DSM 17477</strain>
    </source>
</reference>
<evidence type="ECO:0000256" key="5">
    <source>
        <dbReference type="ARBA" id="ARBA00022691"/>
    </source>
</evidence>
<keyword evidence="1 6" id="KW-0963">Cytoplasm</keyword>
<evidence type="ECO:0000256" key="4">
    <source>
        <dbReference type="ARBA" id="ARBA00022679"/>
    </source>
</evidence>
<name>A0A1M6AKT1_9FIRM</name>
<keyword evidence="3 6" id="KW-0489">Methyltransferase</keyword>
<dbReference type="InterPro" id="IPR003682">
    <property type="entry name" value="rRNA_ssu_MeTfrase_G"/>
</dbReference>
<evidence type="ECO:0000256" key="3">
    <source>
        <dbReference type="ARBA" id="ARBA00022603"/>
    </source>
</evidence>
<dbReference type="AlphaFoldDB" id="A0A1M6AKT1"/>
<evidence type="ECO:0000256" key="2">
    <source>
        <dbReference type="ARBA" id="ARBA00022552"/>
    </source>
</evidence>
<dbReference type="InterPro" id="IPR029063">
    <property type="entry name" value="SAM-dependent_MTases_sf"/>
</dbReference>
<comment type="subcellular location">
    <subcellularLocation>
        <location evidence="6">Cytoplasm</location>
    </subcellularLocation>
</comment>
<dbReference type="PANTHER" id="PTHR31760:SF0">
    <property type="entry name" value="S-ADENOSYL-L-METHIONINE-DEPENDENT METHYLTRANSFERASES SUPERFAMILY PROTEIN"/>
    <property type="match status" value="1"/>
</dbReference>
<comment type="similarity">
    <text evidence="6">Belongs to the methyltransferase superfamily. RNA methyltransferase RsmG family.</text>
</comment>
<sequence>MKNKLEEMLKSSDLDCTSEQVDKFELYKTMIQEWNKKINITSITEDEDIYMKHFVDSIIVKNHFDMESVDKMIDVGTGGGFPGIPLKIVNEKMDVTLLDSLNKRIIFLEEVVKSLGLQNVSLIHGRAEDFGVNEDYREKFDLSISRAVAPLNILSEYCIPFVKVGGCFISMKSGDVEKEIEDSANALDLLGGRIRNIVKYRLPGTDISRSIIIIEKYRETPVKYPRKAGKPTKKPL</sequence>
<dbReference type="OrthoDB" id="9808773at2"/>
<dbReference type="PIRSF" id="PIRSF003078">
    <property type="entry name" value="GidB"/>
    <property type="match status" value="1"/>
</dbReference>
<keyword evidence="2 6" id="KW-0698">rRNA processing</keyword>
<protein>
    <recommendedName>
        <fullName evidence="6">Ribosomal RNA small subunit methyltransferase G</fullName>
        <ecNumber evidence="6">2.1.1.-</ecNumber>
    </recommendedName>
    <alternativeName>
        <fullName evidence="6">16S rRNA 7-methylguanosine methyltransferase</fullName>
        <shortName evidence="6">16S rRNA m7G methyltransferase</shortName>
    </alternativeName>
</protein>
<dbReference type="PANTHER" id="PTHR31760">
    <property type="entry name" value="S-ADENOSYL-L-METHIONINE-DEPENDENT METHYLTRANSFERASES SUPERFAMILY PROTEIN"/>
    <property type="match status" value="1"/>
</dbReference>
<evidence type="ECO:0000256" key="6">
    <source>
        <dbReference type="HAMAP-Rule" id="MF_00074"/>
    </source>
</evidence>
<dbReference type="FunFam" id="3.40.50.150:FF:000041">
    <property type="entry name" value="Ribosomal RNA small subunit methyltransferase G"/>
    <property type="match status" value="1"/>
</dbReference>
<comment type="caution">
    <text evidence="6">Lacks conserved residue(s) required for the propagation of feature annotation.</text>
</comment>
<dbReference type="EMBL" id="FQZL01000004">
    <property type="protein sequence ID" value="SHI37082.1"/>
    <property type="molecule type" value="Genomic_DNA"/>
</dbReference>